<evidence type="ECO:0000256" key="1">
    <source>
        <dbReference type="SAM" id="MobiDB-lite"/>
    </source>
</evidence>
<protein>
    <submittedName>
        <fullName evidence="2">Uncharacterized protein</fullName>
    </submittedName>
</protein>
<accession>A0AAW1JY23</accession>
<proteinExistence type="predicted"/>
<evidence type="ECO:0000313" key="2">
    <source>
        <dbReference type="EMBL" id="KAK9709648.1"/>
    </source>
</evidence>
<evidence type="ECO:0000313" key="3">
    <source>
        <dbReference type="Proteomes" id="UP001458880"/>
    </source>
</evidence>
<dbReference type="Proteomes" id="UP001458880">
    <property type="component" value="Unassembled WGS sequence"/>
</dbReference>
<name>A0AAW1JY23_POPJA</name>
<reference evidence="2 3" key="1">
    <citation type="journal article" date="2024" name="BMC Genomics">
        <title>De novo assembly and annotation of Popillia japonica's genome with initial clues to its potential as an invasive pest.</title>
        <authorList>
            <person name="Cucini C."/>
            <person name="Boschi S."/>
            <person name="Funari R."/>
            <person name="Cardaioli E."/>
            <person name="Iannotti N."/>
            <person name="Marturano G."/>
            <person name="Paoli F."/>
            <person name="Bruttini M."/>
            <person name="Carapelli A."/>
            <person name="Frati F."/>
            <person name="Nardi F."/>
        </authorList>
    </citation>
    <scope>NUCLEOTIDE SEQUENCE [LARGE SCALE GENOMIC DNA]</scope>
    <source>
        <strain evidence="2">DMR45628</strain>
    </source>
</reference>
<sequence length="74" mass="8154">METDSDYEPSEEDELEQSGSSSSEDELSDVESDGSEEDELEQSVSSSSEDELSDVESDGEEYEDRAMLSLNGEM</sequence>
<gene>
    <name evidence="2" type="ORF">QE152_g26495</name>
</gene>
<feature type="region of interest" description="Disordered" evidence="1">
    <location>
        <begin position="1"/>
        <end position="74"/>
    </location>
</feature>
<feature type="compositionally biased region" description="Acidic residues" evidence="1">
    <location>
        <begin position="23"/>
        <end position="41"/>
    </location>
</feature>
<dbReference type="AlphaFoldDB" id="A0AAW1JY23"/>
<keyword evidence="3" id="KW-1185">Reference proteome</keyword>
<comment type="caution">
    <text evidence="2">The sequence shown here is derived from an EMBL/GenBank/DDBJ whole genome shotgun (WGS) entry which is preliminary data.</text>
</comment>
<feature type="compositionally biased region" description="Acidic residues" evidence="1">
    <location>
        <begin position="48"/>
        <end position="63"/>
    </location>
</feature>
<feature type="compositionally biased region" description="Acidic residues" evidence="1">
    <location>
        <begin position="1"/>
        <end position="16"/>
    </location>
</feature>
<organism evidence="2 3">
    <name type="scientific">Popillia japonica</name>
    <name type="common">Japanese beetle</name>
    <dbReference type="NCBI Taxonomy" id="7064"/>
    <lineage>
        <taxon>Eukaryota</taxon>
        <taxon>Metazoa</taxon>
        <taxon>Ecdysozoa</taxon>
        <taxon>Arthropoda</taxon>
        <taxon>Hexapoda</taxon>
        <taxon>Insecta</taxon>
        <taxon>Pterygota</taxon>
        <taxon>Neoptera</taxon>
        <taxon>Endopterygota</taxon>
        <taxon>Coleoptera</taxon>
        <taxon>Polyphaga</taxon>
        <taxon>Scarabaeiformia</taxon>
        <taxon>Scarabaeidae</taxon>
        <taxon>Rutelinae</taxon>
        <taxon>Popillia</taxon>
    </lineage>
</organism>
<dbReference type="EMBL" id="JASPKY010000305">
    <property type="protein sequence ID" value="KAK9709648.1"/>
    <property type="molecule type" value="Genomic_DNA"/>
</dbReference>